<name>A0A813H759_POLGL</name>
<accession>A0A813H759</accession>
<comment type="caution">
    <text evidence="1">The sequence shown here is derived from an EMBL/GenBank/DDBJ whole genome shotgun (WGS) entry which is preliminary data.</text>
</comment>
<dbReference type="EMBL" id="CAJNNW010001051">
    <property type="protein sequence ID" value="CAE8633853.1"/>
    <property type="molecule type" value="Genomic_DNA"/>
</dbReference>
<dbReference type="AlphaFoldDB" id="A0A813H759"/>
<evidence type="ECO:0000313" key="1">
    <source>
        <dbReference type="EMBL" id="CAE8633853.1"/>
    </source>
</evidence>
<dbReference type="Proteomes" id="UP000626109">
    <property type="component" value="Unassembled WGS sequence"/>
</dbReference>
<protein>
    <submittedName>
        <fullName evidence="1">Uncharacterized protein</fullName>
    </submittedName>
</protein>
<reference evidence="1" key="1">
    <citation type="submission" date="2021-02" db="EMBL/GenBank/DDBJ databases">
        <authorList>
            <person name="Dougan E. K."/>
            <person name="Rhodes N."/>
            <person name="Thang M."/>
            <person name="Chan C."/>
        </authorList>
    </citation>
    <scope>NUCLEOTIDE SEQUENCE</scope>
</reference>
<sequence>MPKYCINPLRLGSAPAARGHPALWQQHVTLENKLSTVTVCRLVSKFVQQHELALQYLLRQMLGASCCDNSFVGNTRCVGMRNATNAPKASEVKAFLLLAVSLQQTQSSDRVTEKRLSIQQ</sequence>
<evidence type="ECO:0000313" key="2">
    <source>
        <dbReference type="Proteomes" id="UP000626109"/>
    </source>
</evidence>
<organism evidence="1 2">
    <name type="scientific">Polarella glacialis</name>
    <name type="common">Dinoflagellate</name>
    <dbReference type="NCBI Taxonomy" id="89957"/>
    <lineage>
        <taxon>Eukaryota</taxon>
        <taxon>Sar</taxon>
        <taxon>Alveolata</taxon>
        <taxon>Dinophyceae</taxon>
        <taxon>Suessiales</taxon>
        <taxon>Suessiaceae</taxon>
        <taxon>Polarella</taxon>
    </lineage>
</organism>
<proteinExistence type="predicted"/>
<gene>
    <name evidence="1" type="ORF">PGLA2088_LOCUS1368</name>
</gene>